<accession>A0A7Z7PQ69</accession>
<organism evidence="8 9">
    <name type="scientific">Mesotoga infera</name>
    <dbReference type="NCBI Taxonomy" id="1236046"/>
    <lineage>
        <taxon>Bacteria</taxon>
        <taxon>Thermotogati</taxon>
        <taxon>Thermotogota</taxon>
        <taxon>Thermotogae</taxon>
        <taxon>Kosmotogales</taxon>
        <taxon>Kosmotogaceae</taxon>
        <taxon>Mesotoga</taxon>
    </lineage>
</organism>
<reference evidence="8 9" key="1">
    <citation type="submission" date="2017-01" db="EMBL/GenBank/DDBJ databases">
        <authorList>
            <person name="Erauso G."/>
        </authorList>
    </citation>
    <scope>NUCLEOTIDE SEQUENCE [LARGE SCALE GENOMIC DNA]</scope>
    <source>
        <strain evidence="8">MESINF1</strain>
    </source>
</reference>
<dbReference type="PANTHER" id="PTHR31776:SF0">
    <property type="entry name" value="ALPHA-L-ARABINOFURANOSIDASE 1"/>
    <property type="match status" value="1"/>
</dbReference>
<dbReference type="InterPro" id="IPR010720">
    <property type="entry name" value="Alpha-L-AF_C"/>
</dbReference>
<dbReference type="Gene3D" id="2.60.40.1180">
    <property type="entry name" value="Golgi alpha-mannosidase II"/>
    <property type="match status" value="1"/>
</dbReference>
<dbReference type="Gene3D" id="3.20.20.80">
    <property type="entry name" value="Glycosidases"/>
    <property type="match status" value="1"/>
</dbReference>
<dbReference type="Gene3D" id="2.60.120.260">
    <property type="entry name" value="Galactose-binding domain-like"/>
    <property type="match status" value="1"/>
</dbReference>
<dbReference type="EMBL" id="LS974202">
    <property type="protein sequence ID" value="SSC14156.1"/>
    <property type="molecule type" value="Genomic_DNA"/>
</dbReference>
<dbReference type="InterPro" id="IPR055235">
    <property type="entry name" value="ASD1_cat"/>
</dbReference>
<comment type="similarity">
    <text evidence="2">Belongs to the glycosyl hydrolase 51 family.</text>
</comment>
<evidence type="ECO:0000313" key="8">
    <source>
        <dbReference type="EMBL" id="SSC14156.1"/>
    </source>
</evidence>
<name>A0A7Z7PQ69_9BACT</name>
<evidence type="ECO:0000256" key="5">
    <source>
        <dbReference type="ARBA" id="ARBA00022801"/>
    </source>
</evidence>
<dbReference type="EC" id="3.2.1.55" evidence="3"/>
<evidence type="ECO:0000256" key="1">
    <source>
        <dbReference type="ARBA" id="ARBA00001462"/>
    </source>
</evidence>
<dbReference type="Pfam" id="PF22848">
    <property type="entry name" value="ASD1_dom"/>
    <property type="match status" value="1"/>
</dbReference>
<evidence type="ECO:0000256" key="6">
    <source>
        <dbReference type="ARBA" id="ARBA00023180"/>
    </source>
</evidence>
<comment type="catalytic activity">
    <reaction evidence="1">
        <text>Hydrolysis of terminal non-reducing alpha-L-arabinofuranoside residues in alpha-L-arabinosides.</text>
        <dbReference type="EC" id="3.2.1.55"/>
    </reaction>
</comment>
<dbReference type="SUPFAM" id="SSF51011">
    <property type="entry name" value="Glycosyl hydrolase domain"/>
    <property type="match status" value="1"/>
</dbReference>
<evidence type="ECO:0000259" key="7">
    <source>
        <dbReference type="SMART" id="SM00813"/>
    </source>
</evidence>
<dbReference type="GO" id="GO:0046373">
    <property type="term" value="P:L-arabinose metabolic process"/>
    <property type="evidence" value="ECO:0007669"/>
    <property type="project" value="InterPro"/>
</dbReference>
<dbReference type="SUPFAM" id="SSF51445">
    <property type="entry name" value="(Trans)glycosidases"/>
    <property type="match status" value="1"/>
</dbReference>
<evidence type="ECO:0000313" key="9">
    <source>
        <dbReference type="Proteomes" id="UP000250796"/>
    </source>
</evidence>
<feature type="domain" description="Alpha-L-arabinofuranosidase C-terminal" evidence="7">
    <location>
        <begin position="449"/>
        <end position="636"/>
    </location>
</feature>
<keyword evidence="9" id="KW-1185">Reference proteome</keyword>
<dbReference type="InterPro" id="IPR017853">
    <property type="entry name" value="GH"/>
</dbReference>
<protein>
    <recommendedName>
        <fullName evidence="3">non-reducing end alpha-L-arabinofuranosidase</fullName>
        <ecNumber evidence="3">3.2.1.55</ecNumber>
    </recommendedName>
</protein>
<keyword evidence="6" id="KW-0325">Glycoprotein</keyword>
<dbReference type="InterPro" id="IPR013780">
    <property type="entry name" value="Glyco_hydro_b"/>
</dbReference>
<dbReference type="GO" id="GO:0046556">
    <property type="term" value="F:alpha-L-arabinofuranosidase activity"/>
    <property type="evidence" value="ECO:0007669"/>
    <property type="project" value="UniProtKB-EC"/>
</dbReference>
<dbReference type="AlphaFoldDB" id="A0A7Z7PQ69"/>
<sequence length="647" mass="73543">MKPRILILIVVFMAVLFFPASILADIDHVMTVNPSSFSPISPILYGIFFEDINHAVDGGLYAELVRNRSFEHTDRMEGWSVILDKGCKASFSIKSERPVNGNNTHYLSFDIESDDGCVILANNGYDGIPLVGGENYTFSSLIRGYEYNGEIEIHLIDEQGNSIITAVLGSDFDDLWEKYSVILEVPEDCQYGRLALIVKGSGLISLDMISLLPDKNWHGMRPDLLEMLEELRPGFLRFPGGCLVEGDSLENSYRWKDTIGPAEERRANYNLWGYHQSYGIGFFEYLLLAEYLGAEPVPIFNAGISCQVRGAEYCPMNTMDVWIQDVLDFIEFANGSVESPWGAKRFELGHPEPFNVTYIGIGNENWGNEYHERFTLFQKAIKDRYPEIVILFSGPPSYEGASFNRAWRWARQNGVEMLDEHIYAVPEWMLRNTERYDKYDREGPKVMLGEYAAHEAGRRNTLQAALAEAALMTGLERNSDVVIMAAYAPLFNRPGWSQWTPDLIWFDNTRVYGTPSYHVQKVFNRNLGDIIVDSSLTDEDIEVIGYWFKSLYHSCSFDYETGDLIIKVVNPWPGDKEVLVEINETTKLTGKGEMTVITSSSIFDENTFDDPEKIIPITTVLSDFSNRFTFTFEGNSITVLRLNTWSL</sequence>
<evidence type="ECO:0000256" key="2">
    <source>
        <dbReference type="ARBA" id="ARBA00007186"/>
    </source>
</evidence>
<keyword evidence="5" id="KW-0378">Hydrolase</keyword>
<evidence type="ECO:0000256" key="4">
    <source>
        <dbReference type="ARBA" id="ARBA00022729"/>
    </source>
</evidence>
<dbReference type="KEGG" id="minf:MESINF_2716"/>
<proteinExistence type="inferred from homology"/>
<dbReference type="Pfam" id="PF06964">
    <property type="entry name" value="Alpha-L-AF_C"/>
    <property type="match status" value="1"/>
</dbReference>
<keyword evidence="4" id="KW-0732">Signal</keyword>
<dbReference type="InterPro" id="IPR051563">
    <property type="entry name" value="Glycosyl_Hydrolase_51"/>
</dbReference>
<dbReference type="RefSeq" id="WP_169700506.1">
    <property type="nucleotide sequence ID" value="NZ_LS974202.1"/>
</dbReference>
<dbReference type="SMART" id="SM00813">
    <property type="entry name" value="Alpha-L-AF_C"/>
    <property type="match status" value="1"/>
</dbReference>
<evidence type="ECO:0000256" key="3">
    <source>
        <dbReference type="ARBA" id="ARBA00012670"/>
    </source>
</evidence>
<gene>
    <name evidence="8" type="ORF">MESINF_2716</name>
</gene>
<dbReference type="Proteomes" id="UP000250796">
    <property type="component" value="Chromosome MESINF"/>
</dbReference>
<dbReference type="PANTHER" id="PTHR31776">
    <property type="entry name" value="ALPHA-L-ARABINOFURANOSIDASE 1"/>
    <property type="match status" value="1"/>
</dbReference>